<feature type="compositionally biased region" description="Basic and acidic residues" evidence="1">
    <location>
        <begin position="140"/>
        <end position="156"/>
    </location>
</feature>
<proteinExistence type="predicted"/>
<dbReference type="AlphaFoldDB" id="A0A9Q1HZS6"/>
<evidence type="ECO:0000256" key="1">
    <source>
        <dbReference type="SAM" id="MobiDB-lite"/>
    </source>
</evidence>
<comment type="caution">
    <text evidence="2">The sequence shown here is derived from an EMBL/GenBank/DDBJ whole genome shotgun (WGS) entry which is preliminary data.</text>
</comment>
<protein>
    <submittedName>
        <fullName evidence="2">Uncharacterized protein</fullName>
    </submittedName>
</protein>
<organism evidence="2 3">
    <name type="scientific">Conger conger</name>
    <name type="common">Conger eel</name>
    <name type="synonym">Muraena conger</name>
    <dbReference type="NCBI Taxonomy" id="82655"/>
    <lineage>
        <taxon>Eukaryota</taxon>
        <taxon>Metazoa</taxon>
        <taxon>Chordata</taxon>
        <taxon>Craniata</taxon>
        <taxon>Vertebrata</taxon>
        <taxon>Euteleostomi</taxon>
        <taxon>Actinopterygii</taxon>
        <taxon>Neopterygii</taxon>
        <taxon>Teleostei</taxon>
        <taxon>Anguilliformes</taxon>
        <taxon>Congridae</taxon>
        <taxon>Conger</taxon>
    </lineage>
</organism>
<feature type="region of interest" description="Disordered" evidence="1">
    <location>
        <begin position="137"/>
        <end position="156"/>
    </location>
</feature>
<evidence type="ECO:0000313" key="2">
    <source>
        <dbReference type="EMBL" id="KAJ8271875.1"/>
    </source>
</evidence>
<dbReference type="Proteomes" id="UP001152803">
    <property type="component" value="Unassembled WGS sequence"/>
</dbReference>
<sequence length="156" mass="17106">MQERGLTVLSMLFAGQADRLSRAHKSPYWETGVAVVGACLVSGASTLSQRGRQPLLCGASAVLSSCGKGAENLRRSARACVRRLWSVGRTFDRDPPMSRRRRVQLSSLSPSGTAQECGHRAWEERWAAGTWAVLSPVSAGRDERERHTDSLLRSRV</sequence>
<evidence type="ECO:0000313" key="3">
    <source>
        <dbReference type="Proteomes" id="UP001152803"/>
    </source>
</evidence>
<accession>A0A9Q1HZS6</accession>
<dbReference type="EMBL" id="JAFJMO010000007">
    <property type="protein sequence ID" value="KAJ8271875.1"/>
    <property type="molecule type" value="Genomic_DNA"/>
</dbReference>
<name>A0A9Q1HZS6_CONCO</name>
<keyword evidence="3" id="KW-1185">Reference proteome</keyword>
<gene>
    <name evidence="2" type="ORF">COCON_G00107340</name>
</gene>
<reference evidence="2" key="1">
    <citation type="journal article" date="2023" name="Science">
        <title>Genome structures resolve the early diversification of teleost fishes.</title>
        <authorList>
            <person name="Parey E."/>
            <person name="Louis A."/>
            <person name="Montfort J."/>
            <person name="Bouchez O."/>
            <person name="Roques C."/>
            <person name="Iampietro C."/>
            <person name="Lluch J."/>
            <person name="Castinel A."/>
            <person name="Donnadieu C."/>
            <person name="Desvignes T."/>
            <person name="Floi Bucao C."/>
            <person name="Jouanno E."/>
            <person name="Wen M."/>
            <person name="Mejri S."/>
            <person name="Dirks R."/>
            <person name="Jansen H."/>
            <person name="Henkel C."/>
            <person name="Chen W.J."/>
            <person name="Zahm M."/>
            <person name="Cabau C."/>
            <person name="Klopp C."/>
            <person name="Thompson A.W."/>
            <person name="Robinson-Rechavi M."/>
            <person name="Braasch I."/>
            <person name="Lecointre G."/>
            <person name="Bobe J."/>
            <person name="Postlethwait J.H."/>
            <person name="Berthelot C."/>
            <person name="Roest Crollius H."/>
            <person name="Guiguen Y."/>
        </authorList>
    </citation>
    <scope>NUCLEOTIDE SEQUENCE</scope>
    <source>
        <strain evidence="2">Concon-B</strain>
    </source>
</reference>